<reference evidence="4" key="1">
    <citation type="submission" date="2022-10" db="EMBL/GenBank/DDBJ databases">
        <title>Tapping the CABI collections for fungal endophytes: first genome assemblies for Collariella, Neodidymelliopsis, Ascochyta clinopodiicola, Didymella pomorum, Didymosphaeria variabile, Neocosmospora piperis and Neocucurbitaria cava.</title>
        <authorList>
            <person name="Hill R."/>
        </authorList>
    </citation>
    <scope>NUCLEOTIDE SEQUENCE</scope>
    <source>
        <strain evidence="4">IMI 356814</strain>
    </source>
</reference>
<dbReference type="Pfam" id="PF00023">
    <property type="entry name" value="Ank"/>
    <property type="match status" value="1"/>
</dbReference>
<protein>
    <submittedName>
        <fullName evidence="4">Uncharacterized protein</fullName>
    </submittedName>
</protein>
<keyword evidence="5" id="KW-1185">Reference proteome</keyword>
<evidence type="ECO:0000256" key="3">
    <source>
        <dbReference type="PROSITE-ProRule" id="PRU00023"/>
    </source>
</evidence>
<evidence type="ECO:0000313" key="4">
    <source>
        <dbReference type="EMBL" id="KAJ4371327.1"/>
    </source>
</evidence>
<proteinExistence type="predicted"/>
<dbReference type="OrthoDB" id="539213at2759"/>
<dbReference type="InterPro" id="IPR002110">
    <property type="entry name" value="Ankyrin_rpt"/>
</dbReference>
<dbReference type="SUPFAM" id="SSF48403">
    <property type="entry name" value="Ankyrin repeat"/>
    <property type="match status" value="1"/>
</dbReference>
<dbReference type="PRINTS" id="PR01415">
    <property type="entry name" value="ANKYRIN"/>
</dbReference>
<evidence type="ECO:0000313" key="5">
    <source>
        <dbReference type="Proteomes" id="UP001140560"/>
    </source>
</evidence>
<feature type="repeat" description="ANK" evidence="3">
    <location>
        <begin position="316"/>
        <end position="348"/>
    </location>
</feature>
<dbReference type="Proteomes" id="UP001140560">
    <property type="component" value="Unassembled WGS sequence"/>
</dbReference>
<dbReference type="PANTHER" id="PTHR24189:SF50">
    <property type="entry name" value="ANKYRIN REPEAT AND SOCS BOX PROTEIN 2"/>
    <property type="match status" value="1"/>
</dbReference>
<name>A0A9W9CNA0_9PLEO</name>
<dbReference type="PROSITE" id="PS50088">
    <property type="entry name" value="ANK_REPEAT"/>
    <property type="match status" value="1"/>
</dbReference>
<sequence length="473" mass="53071">MTEVLAVFASGINVVQLAVDILKSTARLKRFWNEVEDVPNDLHQLLNELDTLGLMLCQMESNQNQENVYSRALMSTSAKMCTQKSLELCRKAAKDLGGLVEDMGKKIDGRKGWRQMKGCVKVALKAKELQRLQKRMQDAIRLLNMAYQCYISAMIQAQPEVIASTISSMLIATAPKPETDALESDLPGKIATEPHSQSAVAEDGCPTAECFSTFSSKSWVAYLLGTLQYRQSYHKSNSEDRPTHQAKYSSPTWISERGWDMIGFRTQFGWQFNLRSFRRLPTTHKLFGLAARGAVTGVHSMLANGEASVMDVEYVYGQSALHIAAREGQLEVCKLLIDSGADPLARSDNDQTPLHTLTFWASHLTFHRKRPAWEICRLLVNSGADESLIEDVSIIARRNVPVRMMEYLISQVFPSYGHVSAAQRFQLARKIRANAWGNVPDLVRLVLGCSLDQEVAIHKDSDNQTLLHYFALW</sequence>
<dbReference type="InterPro" id="IPR036770">
    <property type="entry name" value="Ankyrin_rpt-contain_sf"/>
</dbReference>
<keyword evidence="1" id="KW-0677">Repeat</keyword>
<dbReference type="AlphaFoldDB" id="A0A9W9CNA0"/>
<dbReference type="InterPro" id="IPR050745">
    <property type="entry name" value="Multifunctional_regulatory"/>
</dbReference>
<dbReference type="PROSITE" id="PS50297">
    <property type="entry name" value="ANK_REP_REGION"/>
    <property type="match status" value="1"/>
</dbReference>
<evidence type="ECO:0000256" key="2">
    <source>
        <dbReference type="ARBA" id="ARBA00023043"/>
    </source>
</evidence>
<dbReference type="SMART" id="SM00248">
    <property type="entry name" value="ANK"/>
    <property type="match status" value="2"/>
</dbReference>
<dbReference type="PANTHER" id="PTHR24189">
    <property type="entry name" value="MYOTROPHIN"/>
    <property type="match status" value="1"/>
</dbReference>
<accession>A0A9W9CNA0</accession>
<comment type="caution">
    <text evidence="4">The sequence shown here is derived from an EMBL/GenBank/DDBJ whole genome shotgun (WGS) entry which is preliminary data.</text>
</comment>
<keyword evidence="2 3" id="KW-0040">ANK repeat</keyword>
<dbReference type="EMBL" id="JAPEUY010000007">
    <property type="protein sequence ID" value="KAJ4371327.1"/>
    <property type="molecule type" value="Genomic_DNA"/>
</dbReference>
<organism evidence="4 5">
    <name type="scientific">Neocucurbitaria cava</name>
    <dbReference type="NCBI Taxonomy" id="798079"/>
    <lineage>
        <taxon>Eukaryota</taxon>
        <taxon>Fungi</taxon>
        <taxon>Dikarya</taxon>
        <taxon>Ascomycota</taxon>
        <taxon>Pezizomycotina</taxon>
        <taxon>Dothideomycetes</taxon>
        <taxon>Pleosporomycetidae</taxon>
        <taxon>Pleosporales</taxon>
        <taxon>Pleosporineae</taxon>
        <taxon>Cucurbitariaceae</taxon>
        <taxon>Neocucurbitaria</taxon>
    </lineage>
</organism>
<dbReference type="Gene3D" id="1.25.40.20">
    <property type="entry name" value="Ankyrin repeat-containing domain"/>
    <property type="match status" value="1"/>
</dbReference>
<evidence type="ECO:0000256" key="1">
    <source>
        <dbReference type="ARBA" id="ARBA00022737"/>
    </source>
</evidence>
<gene>
    <name evidence="4" type="ORF">N0V83_004544</name>
</gene>